<dbReference type="Proteomes" id="UP000520814">
    <property type="component" value="Unassembled WGS sequence"/>
</dbReference>
<dbReference type="EMBL" id="JACHGW010000002">
    <property type="protein sequence ID" value="MBB6050769.1"/>
    <property type="molecule type" value="Genomic_DNA"/>
</dbReference>
<protein>
    <submittedName>
        <fullName evidence="1">Uncharacterized protein</fullName>
    </submittedName>
</protein>
<accession>A0A7W9SRA6</accession>
<reference evidence="1 2" key="1">
    <citation type="submission" date="2020-08" db="EMBL/GenBank/DDBJ databases">
        <title>Genomic Encyclopedia of Type Strains, Phase IV (KMG-IV): sequencing the most valuable type-strain genomes for metagenomic binning, comparative biology and taxonomic classification.</title>
        <authorList>
            <person name="Goeker M."/>
        </authorList>
    </citation>
    <scope>NUCLEOTIDE SEQUENCE [LARGE SCALE GENOMIC DNA]</scope>
    <source>
        <strain evidence="1 2">DSM 23562</strain>
    </source>
</reference>
<comment type="caution">
    <text evidence="1">The sequence shown here is derived from an EMBL/GenBank/DDBJ whole genome shotgun (WGS) entry which is preliminary data.</text>
</comment>
<dbReference type="RefSeq" id="WP_281380244.1">
    <property type="nucleotide sequence ID" value="NZ_JACHGW010000002.1"/>
</dbReference>
<evidence type="ECO:0000313" key="2">
    <source>
        <dbReference type="Proteomes" id="UP000520814"/>
    </source>
</evidence>
<sequence>MPVIELKLGWQKPLPDTAKETVSRFREARKGYVGGRELPHE</sequence>
<gene>
    <name evidence="1" type="ORF">HNQ39_002560</name>
</gene>
<evidence type="ECO:0000313" key="1">
    <source>
        <dbReference type="EMBL" id="MBB6050769.1"/>
    </source>
</evidence>
<proteinExistence type="predicted"/>
<keyword evidence="2" id="KW-1185">Reference proteome</keyword>
<dbReference type="AlphaFoldDB" id="A0A7W9SRA6"/>
<organism evidence="1 2">
    <name type="scientific">Armatimonas rosea</name>
    <dbReference type="NCBI Taxonomy" id="685828"/>
    <lineage>
        <taxon>Bacteria</taxon>
        <taxon>Bacillati</taxon>
        <taxon>Armatimonadota</taxon>
        <taxon>Armatimonadia</taxon>
        <taxon>Armatimonadales</taxon>
        <taxon>Armatimonadaceae</taxon>
        <taxon>Armatimonas</taxon>
    </lineage>
</organism>
<name>A0A7W9SRA6_ARMRO</name>